<accession>A0A660LKA4</accession>
<dbReference type="SUPFAM" id="SSF54427">
    <property type="entry name" value="NTF2-like"/>
    <property type="match status" value="1"/>
</dbReference>
<protein>
    <recommendedName>
        <fullName evidence="3">DUF4878 domain-containing protein</fullName>
    </recommendedName>
</protein>
<dbReference type="AlphaFoldDB" id="A0A660LKA4"/>
<dbReference type="EMBL" id="RBIL01000001">
    <property type="protein sequence ID" value="RKQ93661.1"/>
    <property type="molecule type" value="Genomic_DNA"/>
</dbReference>
<proteinExistence type="predicted"/>
<evidence type="ECO:0008006" key="3">
    <source>
        <dbReference type="Google" id="ProtNLM"/>
    </source>
</evidence>
<dbReference type="Proteomes" id="UP000278962">
    <property type="component" value="Unassembled WGS sequence"/>
</dbReference>
<comment type="caution">
    <text evidence="1">The sequence shown here is derived from an EMBL/GenBank/DDBJ whole genome shotgun (WGS) entry which is preliminary data.</text>
</comment>
<dbReference type="InterPro" id="IPR032710">
    <property type="entry name" value="NTF2-like_dom_sf"/>
</dbReference>
<evidence type="ECO:0000313" key="2">
    <source>
        <dbReference type="Proteomes" id="UP000278962"/>
    </source>
</evidence>
<sequence>MLTTVAAFALAGCGSGEDEKQIRATLDASARAWQQQDYERACALLTEARRRDYSDVCDPSPNEAVLTLFAKESPISDIDVDGDAAVVRREDDDDTTRMRKVDGRWLIDAG</sequence>
<reference evidence="1 2" key="1">
    <citation type="submission" date="2018-10" db="EMBL/GenBank/DDBJ databases">
        <title>Genomic Encyclopedia of Archaeal and Bacterial Type Strains, Phase II (KMG-II): from individual species to whole genera.</title>
        <authorList>
            <person name="Goeker M."/>
        </authorList>
    </citation>
    <scope>NUCLEOTIDE SEQUENCE [LARGE SCALE GENOMIC DNA]</scope>
    <source>
        <strain evidence="1 2">DSM 14954</strain>
    </source>
</reference>
<gene>
    <name evidence="1" type="ORF">C8N24_3532</name>
</gene>
<name>A0A660LKA4_9ACTN</name>
<keyword evidence="2" id="KW-1185">Reference proteome</keyword>
<evidence type="ECO:0000313" key="1">
    <source>
        <dbReference type="EMBL" id="RKQ93661.1"/>
    </source>
</evidence>
<organism evidence="1 2">
    <name type="scientific">Solirubrobacter pauli</name>
    <dbReference type="NCBI Taxonomy" id="166793"/>
    <lineage>
        <taxon>Bacteria</taxon>
        <taxon>Bacillati</taxon>
        <taxon>Actinomycetota</taxon>
        <taxon>Thermoleophilia</taxon>
        <taxon>Solirubrobacterales</taxon>
        <taxon>Solirubrobacteraceae</taxon>
        <taxon>Solirubrobacter</taxon>
    </lineage>
</organism>